<name>A0A837DAN2_9PSEU</name>
<accession>A0A837DAN2</accession>
<organism evidence="2 3">
    <name type="scientific">Saccharomonospora viridis</name>
    <dbReference type="NCBI Taxonomy" id="1852"/>
    <lineage>
        <taxon>Bacteria</taxon>
        <taxon>Bacillati</taxon>
        <taxon>Actinomycetota</taxon>
        <taxon>Actinomycetes</taxon>
        <taxon>Pseudonocardiales</taxon>
        <taxon>Pseudonocardiaceae</taxon>
        <taxon>Saccharomonospora</taxon>
    </lineage>
</organism>
<reference evidence="2 3" key="1">
    <citation type="submission" date="2014-10" db="EMBL/GenBank/DDBJ databases">
        <title>Genome sequence of Micropolyspora internatus JCM3315.</title>
        <authorList>
            <person name="Shin S.-K."/>
            <person name="Yi H."/>
        </authorList>
    </citation>
    <scope>NUCLEOTIDE SEQUENCE [LARGE SCALE GENOMIC DNA]</scope>
    <source>
        <strain evidence="2 3">JCM 3315</strain>
    </source>
</reference>
<evidence type="ECO:0000313" key="3">
    <source>
        <dbReference type="Proteomes" id="UP000030848"/>
    </source>
</evidence>
<feature type="transmembrane region" description="Helical" evidence="1">
    <location>
        <begin position="12"/>
        <end position="29"/>
    </location>
</feature>
<keyword evidence="1" id="KW-0472">Membrane</keyword>
<dbReference type="EMBL" id="JRZE01000004">
    <property type="protein sequence ID" value="KHF43938.1"/>
    <property type="molecule type" value="Genomic_DNA"/>
</dbReference>
<dbReference type="Proteomes" id="UP000030848">
    <property type="component" value="Unassembled WGS sequence"/>
</dbReference>
<proteinExistence type="predicted"/>
<dbReference type="AlphaFoldDB" id="A0A837DAN2"/>
<keyword evidence="1" id="KW-0812">Transmembrane</keyword>
<comment type="caution">
    <text evidence="2">The sequence shown here is derived from an EMBL/GenBank/DDBJ whole genome shotgun (WGS) entry which is preliminary data.</text>
</comment>
<evidence type="ECO:0000256" key="1">
    <source>
        <dbReference type="SAM" id="Phobius"/>
    </source>
</evidence>
<protein>
    <submittedName>
        <fullName evidence="2">Uncharacterized protein</fullName>
    </submittedName>
</protein>
<sequence>MLRMLTNLKFWALIGALTWLVVVVVIIALNPEYAFHGG</sequence>
<evidence type="ECO:0000313" key="2">
    <source>
        <dbReference type="EMBL" id="KHF43938.1"/>
    </source>
</evidence>
<keyword evidence="1" id="KW-1133">Transmembrane helix</keyword>
<gene>
    <name evidence="2" type="ORF">MINT15_22430</name>
</gene>